<dbReference type="GO" id="GO:0051082">
    <property type="term" value="F:unfolded protein binding"/>
    <property type="evidence" value="ECO:0007669"/>
    <property type="project" value="InterPro"/>
</dbReference>
<dbReference type="FunFam" id="2.60.260.20:FF:000008">
    <property type="entry name" value="Curved DNA-binding protein"/>
    <property type="match status" value="1"/>
</dbReference>
<evidence type="ECO:0000256" key="1">
    <source>
        <dbReference type="ARBA" id="ARBA00022490"/>
    </source>
</evidence>
<evidence type="ECO:0000256" key="2">
    <source>
        <dbReference type="ARBA" id="ARBA00023125"/>
    </source>
</evidence>
<dbReference type="SMART" id="SM00271">
    <property type="entry name" value="DnaJ"/>
    <property type="match status" value="1"/>
</dbReference>
<feature type="domain" description="J" evidence="5">
    <location>
        <begin position="5"/>
        <end position="69"/>
    </location>
</feature>
<keyword evidence="3" id="KW-0143">Chaperone</keyword>
<dbReference type="Gene3D" id="2.60.260.20">
    <property type="entry name" value="Urease metallochaperone UreE, N-terminal domain"/>
    <property type="match status" value="2"/>
</dbReference>
<dbReference type="Proteomes" id="UP000239867">
    <property type="component" value="Chromosome"/>
</dbReference>
<dbReference type="PROSITE" id="PS00636">
    <property type="entry name" value="DNAJ_1"/>
    <property type="match status" value="1"/>
</dbReference>
<evidence type="ECO:0000313" key="6">
    <source>
        <dbReference type="EMBL" id="AVD70850.1"/>
    </source>
</evidence>
<dbReference type="GO" id="GO:0003677">
    <property type="term" value="F:DNA binding"/>
    <property type="evidence" value="ECO:0007669"/>
    <property type="project" value="UniProtKB-KW"/>
</dbReference>
<dbReference type="SUPFAM" id="SSF46565">
    <property type="entry name" value="Chaperone J-domain"/>
    <property type="match status" value="1"/>
</dbReference>
<dbReference type="AlphaFoldDB" id="A0A2L1GMD2"/>
<dbReference type="InterPro" id="IPR001623">
    <property type="entry name" value="DnaJ_domain"/>
</dbReference>
<dbReference type="Pfam" id="PF01556">
    <property type="entry name" value="DnaJ_C"/>
    <property type="match status" value="1"/>
</dbReference>
<dbReference type="RefSeq" id="WP_104936134.1">
    <property type="nucleotide sequence ID" value="NZ_CP021255.1"/>
</dbReference>
<dbReference type="CDD" id="cd06257">
    <property type="entry name" value="DnaJ"/>
    <property type="match status" value="1"/>
</dbReference>
<dbReference type="PROSITE" id="PS50076">
    <property type="entry name" value="DNAJ_2"/>
    <property type="match status" value="1"/>
</dbReference>
<dbReference type="KEGG" id="deo:CAY53_04605"/>
<sequence>MEYKDYYQILGVKRDATQDAIKQAFRRLARKYHPDVCREKDAEARFKDINEAYEVLKDPEKRGAYDQFGANWQNRSQAGPQTGQSGSYEFHASASSGQDFSEFFESLFGQSAAHGAFTGMGSEGNEQDFAMRGKDQRVLVTITLEEAFHGARQALHLNRPVADAAGHLSMQPQQLKVAIPKGIVEGQRIRLEGQGLPGLGGGEPGDLYLEIRFAPHPFFRADKRTIHLELPITPWEAALGATMTVPTLDGKVQLKIPANSQNGRKLRLKGRGLSTAKTEGDQIVTLKVVLPEAHTREQQEIYRSMAEKMAFNPRADLGV</sequence>
<keyword evidence="2" id="KW-0238">DNA-binding</keyword>
<keyword evidence="7" id="KW-1185">Reference proteome</keyword>
<accession>A0A2L1GMD2</accession>
<dbReference type="PANTHER" id="PTHR43096:SF52">
    <property type="entry name" value="DNAJ HOMOLOG 1, MITOCHONDRIAL-RELATED"/>
    <property type="match status" value="1"/>
</dbReference>
<evidence type="ECO:0000313" key="7">
    <source>
        <dbReference type="Proteomes" id="UP000239867"/>
    </source>
</evidence>
<name>A0A2L1GMD2_9BACT</name>
<dbReference type="FunFam" id="2.60.260.20:FF:000013">
    <property type="entry name" value="DnaJ subfamily B member 11"/>
    <property type="match status" value="1"/>
</dbReference>
<proteinExistence type="predicted"/>
<dbReference type="PANTHER" id="PTHR43096">
    <property type="entry name" value="DNAJ HOMOLOG 1, MITOCHONDRIAL-RELATED"/>
    <property type="match status" value="1"/>
</dbReference>
<dbReference type="OrthoDB" id="9779889at2"/>
<dbReference type="InterPro" id="IPR008971">
    <property type="entry name" value="HSP40/DnaJ_pept-bd"/>
</dbReference>
<dbReference type="InterPro" id="IPR002939">
    <property type="entry name" value="DnaJ_C"/>
</dbReference>
<organism evidence="6 7">
    <name type="scientific">Desulfobulbus oralis</name>
    <dbReference type="NCBI Taxonomy" id="1986146"/>
    <lineage>
        <taxon>Bacteria</taxon>
        <taxon>Pseudomonadati</taxon>
        <taxon>Thermodesulfobacteriota</taxon>
        <taxon>Desulfobulbia</taxon>
        <taxon>Desulfobulbales</taxon>
        <taxon>Desulfobulbaceae</taxon>
        <taxon>Desulfobulbus</taxon>
    </lineage>
</organism>
<evidence type="ECO:0000256" key="3">
    <source>
        <dbReference type="ARBA" id="ARBA00023186"/>
    </source>
</evidence>
<evidence type="ECO:0000259" key="5">
    <source>
        <dbReference type="PROSITE" id="PS50076"/>
    </source>
</evidence>
<dbReference type="PRINTS" id="PR00625">
    <property type="entry name" value="JDOMAIN"/>
</dbReference>
<dbReference type="CDD" id="cd10747">
    <property type="entry name" value="DnaJ_C"/>
    <property type="match status" value="1"/>
</dbReference>
<evidence type="ECO:0000256" key="4">
    <source>
        <dbReference type="SAM" id="MobiDB-lite"/>
    </source>
</evidence>
<dbReference type="EMBL" id="CP021255">
    <property type="protein sequence ID" value="AVD70850.1"/>
    <property type="molecule type" value="Genomic_DNA"/>
</dbReference>
<dbReference type="SUPFAM" id="SSF49493">
    <property type="entry name" value="HSP40/DnaJ peptide-binding domain"/>
    <property type="match status" value="2"/>
</dbReference>
<protein>
    <submittedName>
        <fullName evidence="6">Cytochrome C biogenesis protein</fullName>
    </submittedName>
</protein>
<dbReference type="InterPro" id="IPR036869">
    <property type="entry name" value="J_dom_sf"/>
</dbReference>
<gene>
    <name evidence="6" type="ORF">CAY53_04605</name>
</gene>
<dbReference type="Pfam" id="PF00226">
    <property type="entry name" value="DnaJ"/>
    <property type="match status" value="1"/>
</dbReference>
<feature type="region of interest" description="Disordered" evidence="4">
    <location>
        <begin position="73"/>
        <end position="92"/>
    </location>
</feature>
<dbReference type="InterPro" id="IPR018253">
    <property type="entry name" value="DnaJ_domain_CS"/>
</dbReference>
<dbReference type="GO" id="GO:0005737">
    <property type="term" value="C:cytoplasm"/>
    <property type="evidence" value="ECO:0007669"/>
    <property type="project" value="TreeGrafter"/>
</dbReference>
<keyword evidence="1" id="KW-0963">Cytoplasm</keyword>
<reference evidence="6 7" key="1">
    <citation type="journal article" date="2018" name="MBio">
        <title>Insights into the evolution of host association through the isolation and characterization of a novel human periodontal pathobiont, Desulfobulbus oralis.</title>
        <authorList>
            <person name="Cross K.L."/>
            <person name="Chirania P."/>
            <person name="Xiong W."/>
            <person name="Beall C.J."/>
            <person name="Elkins J.G."/>
            <person name="Giannone R.J."/>
            <person name="Griffen A.L."/>
            <person name="Guss A.M."/>
            <person name="Hettich R.L."/>
            <person name="Joshi S.S."/>
            <person name="Mokrzan E.M."/>
            <person name="Martin R.K."/>
            <person name="Zhulin I.B."/>
            <person name="Leys E.J."/>
            <person name="Podar M."/>
        </authorList>
    </citation>
    <scope>NUCLEOTIDE SEQUENCE [LARGE SCALE GENOMIC DNA]</scope>
    <source>
        <strain evidence="6 7">ORNL</strain>
    </source>
</reference>
<dbReference type="Gene3D" id="1.10.287.110">
    <property type="entry name" value="DnaJ domain"/>
    <property type="match status" value="1"/>
</dbReference>
<dbReference type="GO" id="GO:0042026">
    <property type="term" value="P:protein refolding"/>
    <property type="evidence" value="ECO:0007669"/>
    <property type="project" value="TreeGrafter"/>
</dbReference>